<dbReference type="Proteomes" id="UP000029867">
    <property type="component" value="Unassembled WGS sequence"/>
</dbReference>
<feature type="region of interest" description="Disordered" evidence="1">
    <location>
        <begin position="290"/>
        <end position="325"/>
    </location>
</feature>
<comment type="caution">
    <text evidence="2">The sequence shown here is derived from an EMBL/GenBank/DDBJ whole genome shotgun (WGS) entry which is preliminary data.</text>
</comment>
<accession>A0A099NRW2</accession>
<proteinExistence type="predicted"/>
<reference evidence="3" key="1">
    <citation type="journal article" date="2014" name="Microb. Cell Fact.">
        <title>Exploiting Issatchenkia orientalis SD108 for succinic acid production.</title>
        <authorList>
            <person name="Xiao H."/>
            <person name="Shao Z."/>
            <person name="Jiang Y."/>
            <person name="Dole S."/>
            <person name="Zhao H."/>
        </authorList>
    </citation>
    <scope>NUCLEOTIDE SEQUENCE [LARGE SCALE GENOMIC DNA]</scope>
    <source>
        <strain evidence="3">SD108</strain>
    </source>
</reference>
<evidence type="ECO:0000256" key="1">
    <source>
        <dbReference type="SAM" id="MobiDB-lite"/>
    </source>
</evidence>
<dbReference type="HOGENOM" id="CLU_856744_0_0_1"/>
<protein>
    <submittedName>
        <fullName evidence="2">Uncharacterized protein</fullName>
    </submittedName>
</protein>
<dbReference type="EMBL" id="JQFK01000774">
    <property type="protein sequence ID" value="KGK35300.1"/>
    <property type="molecule type" value="Genomic_DNA"/>
</dbReference>
<feature type="non-terminal residue" evidence="2">
    <location>
        <position position="325"/>
    </location>
</feature>
<name>A0A099NRW2_PICKU</name>
<organism evidence="2 3">
    <name type="scientific">Pichia kudriavzevii</name>
    <name type="common">Yeast</name>
    <name type="synonym">Issatchenkia orientalis</name>
    <dbReference type="NCBI Taxonomy" id="4909"/>
    <lineage>
        <taxon>Eukaryota</taxon>
        <taxon>Fungi</taxon>
        <taxon>Dikarya</taxon>
        <taxon>Ascomycota</taxon>
        <taxon>Saccharomycotina</taxon>
        <taxon>Pichiomycetes</taxon>
        <taxon>Pichiales</taxon>
        <taxon>Pichiaceae</taxon>
        <taxon>Pichia</taxon>
    </lineage>
</organism>
<gene>
    <name evidence="2" type="ORF">JL09_g5550</name>
</gene>
<evidence type="ECO:0000313" key="2">
    <source>
        <dbReference type="EMBL" id="KGK35300.1"/>
    </source>
</evidence>
<evidence type="ECO:0000313" key="3">
    <source>
        <dbReference type="Proteomes" id="UP000029867"/>
    </source>
</evidence>
<dbReference type="AlphaFoldDB" id="A0A099NRW2"/>
<feature type="compositionally biased region" description="Low complexity" evidence="1">
    <location>
        <begin position="300"/>
        <end position="325"/>
    </location>
</feature>
<sequence>MKTSSSETYISVTSGLYRITESATPRFHEFPISGIVKERIQYSDSLSLIYSQSQLVLYNDKSAEVFSIFSVPDIYQVRLDLELNPLTPTIIISTFTLNQTSFLIQLEYRNHSFQLVNYKPIDTYFPIHIEPYYGKYYSGLHVSSYRAATTKRKTDFSITQEIKTDMTYDLQNKRLLYISRGNRLAEVSQNSRSFKRGVRRIFTNQDGFIYLVDEDNAISIYEDKPHVISGIEEASSVGEYVWINDHSGQISEKPTRFKPGVLGFMVAGLKLGVTWVPDEEEKVILKRRKEKREDIRGLGSPNSSETESSSDMNSDSDSDTSSLDS</sequence>
<dbReference type="VEuPathDB" id="FungiDB:C5L36_0E03710"/>